<sequence length="125" mass="14094">MLASDKTKLPPRHSGRGDGYFANDDPPAIVPCAIVLLEAALRLYARDRRKRIGSCAMRLICYVEEYVDRDGYLGERRLPSPLQRFYEELKDGEKPVRQWTMELEDALGVQHDGAGDQAAPFGERG</sequence>
<dbReference type="AlphaFoldDB" id="A0A9W7SUS1"/>
<evidence type="ECO:0000313" key="2">
    <source>
        <dbReference type="EMBL" id="KAH9831063.1"/>
    </source>
</evidence>
<dbReference type="EMBL" id="RIBY02001224">
    <property type="protein sequence ID" value="KAH9831063.1"/>
    <property type="molecule type" value="Genomic_DNA"/>
</dbReference>
<protein>
    <submittedName>
        <fullName evidence="2">Thioredoxin reductase</fullName>
    </submittedName>
</protein>
<reference evidence="2 3" key="1">
    <citation type="journal article" date="2018" name="IMA Fungus">
        <title>IMA Genome-F 10: Nine draft genome sequences of Claviceps purpurea s.lat., including C. arundinis, C. humidiphila, and C. cf. spartinae, pseudomolecules for the pitch canker pathogen Fusarium circinatum, draft genome of Davidsoniella eucalypti, Grosmannia galeiformis, Quambalaria eucalypti, and Teratosphaeria destructans.</title>
        <authorList>
            <person name="Wingfield B.D."/>
            <person name="Liu M."/>
            <person name="Nguyen H.D."/>
            <person name="Lane F.A."/>
            <person name="Morgan S.W."/>
            <person name="De Vos L."/>
            <person name="Wilken P.M."/>
            <person name="Duong T.A."/>
            <person name="Aylward J."/>
            <person name="Coetzee M.P."/>
            <person name="Dadej K."/>
            <person name="De Beer Z.W."/>
            <person name="Findlay W."/>
            <person name="Havenga M."/>
            <person name="Kolarik M."/>
            <person name="Menzies J.G."/>
            <person name="Naidoo K."/>
            <person name="Pochopski O."/>
            <person name="Shoukouhi P."/>
            <person name="Santana Q.C."/>
            <person name="Seifert K.A."/>
            <person name="Soal N."/>
            <person name="Steenkamp E.T."/>
            <person name="Tatham C.T."/>
            <person name="van der Nest M.A."/>
            <person name="Wingfield M.J."/>
        </authorList>
    </citation>
    <scope>NUCLEOTIDE SEQUENCE [LARGE SCALE GENOMIC DNA]</scope>
    <source>
        <strain evidence="2">CMW44962</strain>
    </source>
</reference>
<name>A0A9W7SUS1_9PEZI</name>
<feature type="region of interest" description="Disordered" evidence="1">
    <location>
        <begin position="1"/>
        <end position="20"/>
    </location>
</feature>
<keyword evidence="3" id="KW-1185">Reference proteome</keyword>
<dbReference type="Proteomes" id="UP001138500">
    <property type="component" value="Unassembled WGS sequence"/>
</dbReference>
<evidence type="ECO:0000256" key="1">
    <source>
        <dbReference type="SAM" id="MobiDB-lite"/>
    </source>
</evidence>
<organism evidence="2 3">
    <name type="scientific">Teratosphaeria destructans</name>
    <dbReference type="NCBI Taxonomy" id="418781"/>
    <lineage>
        <taxon>Eukaryota</taxon>
        <taxon>Fungi</taxon>
        <taxon>Dikarya</taxon>
        <taxon>Ascomycota</taxon>
        <taxon>Pezizomycotina</taxon>
        <taxon>Dothideomycetes</taxon>
        <taxon>Dothideomycetidae</taxon>
        <taxon>Mycosphaerellales</taxon>
        <taxon>Teratosphaeriaceae</taxon>
        <taxon>Teratosphaeria</taxon>
    </lineage>
</organism>
<reference evidence="2 3" key="2">
    <citation type="journal article" date="2021" name="Curr. Genet.">
        <title>Genetic response to nitrogen starvation in the aggressive Eucalyptus foliar pathogen Teratosphaeria destructans.</title>
        <authorList>
            <person name="Havenga M."/>
            <person name="Wingfield B.D."/>
            <person name="Wingfield M.J."/>
            <person name="Dreyer L.L."/>
            <person name="Roets F."/>
            <person name="Aylward J."/>
        </authorList>
    </citation>
    <scope>NUCLEOTIDE SEQUENCE [LARGE SCALE GENOMIC DNA]</scope>
    <source>
        <strain evidence="2">CMW44962</strain>
    </source>
</reference>
<comment type="caution">
    <text evidence="2">The sequence shown here is derived from an EMBL/GenBank/DDBJ whole genome shotgun (WGS) entry which is preliminary data.</text>
</comment>
<proteinExistence type="predicted"/>
<gene>
    <name evidence="2" type="ORF">Tdes44962_MAKER02141</name>
</gene>
<dbReference type="OrthoDB" id="4499271at2759"/>
<accession>A0A9W7SUS1</accession>
<evidence type="ECO:0000313" key="3">
    <source>
        <dbReference type="Proteomes" id="UP001138500"/>
    </source>
</evidence>